<evidence type="ECO:0000256" key="2">
    <source>
        <dbReference type="SAM" id="Phobius"/>
    </source>
</evidence>
<keyword evidence="2" id="KW-0472">Membrane</keyword>
<sequence>MEGPNVTELNDWEQIQTPTDQAREWQMVLLTNNNSSSNNLTRDHPVLPKSFPPPPPESLTPESPSRDQPTSDASTCDKEGGEIIRSDSKAKAGSEVAKLLRTASVWIGSRVRYYVVSRSGFCSFALVTFVAGLVLLYSRVRRWRQWLKEENNRLILIVKEKDQKIKELLDQIAQLKKNLSSRHKIPVIRVR</sequence>
<dbReference type="OrthoDB" id="734536at2759"/>
<evidence type="ECO:0008006" key="5">
    <source>
        <dbReference type="Google" id="ProtNLM"/>
    </source>
</evidence>
<accession>A0A9Q0FRL4</accession>
<reference evidence="3" key="2">
    <citation type="journal article" date="2023" name="Plants (Basel)">
        <title>Annotation of the Turnera subulata (Passifloraceae) Draft Genome Reveals the S-Locus Evolved after the Divergence of Turneroideae from Passifloroideae in a Stepwise Manner.</title>
        <authorList>
            <person name="Henning P.M."/>
            <person name="Roalson E.H."/>
            <person name="Mir W."/>
            <person name="McCubbin A.G."/>
            <person name="Shore J.S."/>
        </authorList>
    </citation>
    <scope>NUCLEOTIDE SEQUENCE</scope>
    <source>
        <strain evidence="3">F60SS</strain>
    </source>
</reference>
<dbReference type="EMBL" id="JAKUCV010004362">
    <property type="protein sequence ID" value="KAJ4835584.1"/>
    <property type="molecule type" value="Genomic_DNA"/>
</dbReference>
<protein>
    <recommendedName>
        <fullName evidence="5">Transmembrane protein</fullName>
    </recommendedName>
</protein>
<evidence type="ECO:0000313" key="4">
    <source>
        <dbReference type="Proteomes" id="UP001141552"/>
    </source>
</evidence>
<feature type="transmembrane region" description="Helical" evidence="2">
    <location>
        <begin position="115"/>
        <end position="138"/>
    </location>
</feature>
<comment type="caution">
    <text evidence="3">The sequence shown here is derived from an EMBL/GenBank/DDBJ whole genome shotgun (WGS) entry which is preliminary data.</text>
</comment>
<dbReference type="PANTHER" id="PTHR37206:SF4">
    <property type="entry name" value="TRANSMEMBRANE PROTEIN"/>
    <property type="match status" value="1"/>
</dbReference>
<dbReference type="Proteomes" id="UP001141552">
    <property type="component" value="Unassembled WGS sequence"/>
</dbReference>
<feature type="region of interest" description="Disordered" evidence="1">
    <location>
        <begin position="1"/>
        <end position="20"/>
    </location>
</feature>
<feature type="compositionally biased region" description="Low complexity" evidence="1">
    <location>
        <begin position="29"/>
        <end position="40"/>
    </location>
</feature>
<evidence type="ECO:0000256" key="1">
    <source>
        <dbReference type="SAM" id="MobiDB-lite"/>
    </source>
</evidence>
<feature type="compositionally biased region" description="Basic and acidic residues" evidence="1">
    <location>
        <begin position="75"/>
        <end position="87"/>
    </location>
</feature>
<feature type="region of interest" description="Disordered" evidence="1">
    <location>
        <begin position="29"/>
        <end position="87"/>
    </location>
</feature>
<dbReference type="AlphaFoldDB" id="A0A9Q0FRL4"/>
<keyword evidence="4" id="KW-1185">Reference proteome</keyword>
<evidence type="ECO:0000313" key="3">
    <source>
        <dbReference type="EMBL" id="KAJ4835584.1"/>
    </source>
</evidence>
<organism evidence="3 4">
    <name type="scientific">Turnera subulata</name>
    <dbReference type="NCBI Taxonomy" id="218843"/>
    <lineage>
        <taxon>Eukaryota</taxon>
        <taxon>Viridiplantae</taxon>
        <taxon>Streptophyta</taxon>
        <taxon>Embryophyta</taxon>
        <taxon>Tracheophyta</taxon>
        <taxon>Spermatophyta</taxon>
        <taxon>Magnoliopsida</taxon>
        <taxon>eudicotyledons</taxon>
        <taxon>Gunneridae</taxon>
        <taxon>Pentapetalae</taxon>
        <taxon>rosids</taxon>
        <taxon>fabids</taxon>
        <taxon>Malpighiales</taxon>
        <taxon>Passifloraceae</taxon>
        <taxon>Turnera</taxon>
    </lineage>
</organism>
<keyword evidence="2" id="KW-0812">Transmembrane</keyword>
<gene>
    <name evidence="3" type="ORF">Tsubulata_008873</name>
</gene>
<dbReference type="PANTHER" id="PTHR37206">
    <property type="entry name" value="TRANSMEMBRANE PROTEIN"/>
    <property type="match status" value="1"/>
</dbReference>
<keyword evidence="2" id="KW-1133">Transmembrane helix</keyword>
<name>A0A9Q0FRL4_9ROSI</name>
<reference evidence="3" key="1">
    <citation type="submission" date="2022-02" db="EMBL/GenBank/DDBJ databases">
        <authorList>
            <person name="Henning P.M."/>
            <person name="McCubbin A.G."/>
            <person name="Shore J.S."/>
        </authorList>
    </citation>
    <scope>NUCLEOTIDE SEQUENCE</scope>
    <source>
        <strain evidence="3">F60SS</strain>
        <tissue evidence="3">Leaves</tissue>
    </source>
</reference>
<proteinExistence type="predicted"/>